<evidence type="ECO:0000256" key="5">
    <source>
        <dbReference type="ARBA" id="ARBA00022840"/>
    </source>
</evidence>
<organism evidence="9 10">
    <name type="scientific">Pelobium manganitolerans</name>
    <dbReference type="NCBI Taxonomy" id="1842495"/>
    <lineage>
        <taxon>Bacteria</taxon>
        <taxon>Pseudomonadati</taxon>
        <taxon>Bacteroidota</taxon>
        <taxon>Sphingobacteriia</taxon>
        <taxon>Sphingobacteriales</taxon>
        <taxon>Sphingobacteriaceae</taxon>
        <taxon>Pelobium</taxon>
    </lineage>
</organism>
<dbReference type="GO" id="GO:0005524">
    <property type="term" value="F:ATP binding"/>
    <property type="evidence" value="ECO:0007669"/>
    <property type="project" value="UniProtKB-KW"/>
</dbReference>
<comment type="catalytic activity">
    <reaction evidence="7">
        <text>L-glutamyl-tRNA(Gln) + L-glutamine + ATP + H2O = L-glutaminyl-tRNA(Gln) + L-glutamate + ADP + phosphate + H(+)</text>
        <dbReference type="Rhea" id="RHEA:17521"/>
        <dbReference type="Rhea" id="RHEA-COMP:9681"/>
        <dbReference type="Rhea" id="RHEA-COMP:9684"/>
        <dbReference type="ChEBI" id="CHEBI:15377"/>
        <dbReference type="ChEBI" id="CHEBI:15378"/>
        <dbReference type="ChEBI" id="CHEBI:29985"/>
        <dbReference type="ChEBI" id="CHEBI:30616"/>
        <dbReference type="ChEBI" id="CHEBI:43474"/>
        <dbReference type="ChEBI" id="CHEBI:58359"/>
        <dbReference type="ChEBI" id="CHEBI:78520"/>
        <dbReference type="ChEBI" id="CHEBI:78521"/>
        <dbReference type="ChEBI" id="CHEBI:456216"/>
        <dbReference type="EC" id="6.3.5.7"/>
    </reaction>
</comment>
<dbReference type="Pfam" id="PF01425">
    <property type="entry name" value="Amidase"/>
    <property type="match status" value="1"/>
</dbReference>
<feature type="active site" description="Charge relay system" evidence="7">
    <location>
        <position position="151"/>
    </location>
</feature>
<evidence type="ECO:0000313" key="10">
    <source>
        <dbReference type="Proteomes" id="UP000283433"/>
    </source>
</evidence>
<dbReference type="InterPro" id="IPR023631">
    <property type="entry name" value="Amidase_dom"/>
</dbReference>
<comment type="subunit">
    <text evidence="1 7">Heterotrimer of A, B and C subunits.</text>
</comment>
<comment type="function">
    <text evidence="7">Allows the formation of correctly charged Gln-tRNA(Gln) through the transamidation of misacylated Glu-tRNA(Gln) in organisms which lack glutaminyl-tRNA synthetase. The reaction takes place in the presence of glutamine and ATP through an activated gamma-phospho-Glu-tRNA(Gln).</text>
</comment>
<evidence type="ECO:0000256" key="1">
    <source>
        <dbReference type="ARBA" id="ARBA00011123"/>
    </source>
</evidence>
<dbReference type="SUPFAM" id="SSF75304">
    <property type="entry name" value="Amidase signature (AS) enzymes"/>
    <property type="match status" value="1"/>
</dbReference>
<reference evidence="9 10" key="1">
    <citation type="submission" date="2016-07" db="EMBL/GenBank/DDBJ databases">
        <title>Genome of Pelobium manganitolerans.</title>
        <authorList>
            <person name="Wu S."/>
            <person name="Wang G."/>
        </authorList>
    </citation>
    <scope>NUCLEOTIDE SEQUENCE [LARGE SCALE GENOMIC DNA]</scope>
    <source>
        <strain evidence="9 10">YS-25</strain>
    </source>
</reference>
<evidence type="ECO:0000256" key="4">
    <source>
        <dbReference type="ARBA" id="ARBA00022741"/>
    </source>
</evidence>
<keyword evidence="10" id="KW-1185">Reference proteome</keyword>
<evidence type="ECO:0000256" key="2">
    <source>
        <dbReference type="ARBA" id="ARBA00014428"/>
    </source>
</evidence>
<evidence type="ECO:0000256" key="3">
    <source>
        <dbReference type="ARBA" id="ARBA00022598"/>
    </source>
</evidence>
<proteinExistence type="inferred from homology"/>
<dbReference type="GO" id="GO:0050567">
    <property type="term" value="F:glutaminyl-tRNA synthase (glutamine-hydrolyzing) activity"/>
    <property type="evidence" value="ECO:0007669"/>
    <property type="project" value="UniProtKB-UniRule"/>
</dbReference>
<dbReference type="GO" id="GO:0030956">
    <property type="term" value="C:glutamyl-tRNA(Gln) amidotransferase complex"/>
    <property type="evidence" value="ECO:0007669"/>
    <property type="project" value="InterPro"/>
</dbReference>
<dbReference type="GO" id="GO:0006412">
    <property type="term" value="P:translation"/>
    <property type="evidence" value="ECO:0007669"/>
    <property type="project" value="UniProtKB-UniRule"/>
</dbReference>
<sequence length="476" mass="51716">MKSYTTFSDLQQDLNAGTVRVEDLVNYYLGRIEEYKRLNAFLEVFADEALAKAAEIQAKIDNGTAGKLAGMIIGLKDNISFKGHKMSASSKILDGYEAVYSATVVERILQEDAIIIGRLNCDEFAMGASNETSYFGPVKNYIDETKVSGGSSGGSAVAVQADLCFASLASDTGGSIRQPAAFCGVFGLKPTYARVSRYGVVAYASSFDQVGPIAKSVEDVALLLEVIAGRDAHDGTSSSVPVPSYASIVANYNCSDKKRIAYIEETLHAEGLDPEIKANTLAQIENLKKEGHTVEPVSFEYLDYVVAAYYILTTAEASSNLARYDGVHYGYRSDQSADLISTYKKSRSEGFGDEVKRRIMLGTFVLSAGYYDAYYSKAQKARRLIKEKMDHILEDYDFIITPTTPAPAFNIGEEPSDPMVMYLADIFTVGASLAGLPAISLPSGNNQAGLPLGLQVIGRRYKEEDLLAFSKCIQKI</sequence>
<comment type="similarity">
    <text evidence="7">Belongs to the amidase family. GatA subfamily.</text>
</comment>
<comment type="caution">
    <text evidence="9">The sequence shown here is derived from an EMBL/GenBank/DDBJ whole genome shotgun (WGS) entry which is preliminary data.</text>
</comment>
<evidence type="ECO:0000256" key="6">
    <source>
        <dbReference type="ARBA" id="ARBA00022917"/>
    </source>
</evidence>
<dbReference type="PANTHER" id="PTHR11895:SF7">
    <property type="entry name" value="GLUTAMYL-TRNA(GLN) AMIDOTRANSFERASE SUBUNIT A, MITOCHONDRIAL"/>
    <property type="match status" value="1"/>
</dbReference>
<feature type="active site" description="Charge relay system" evidence="7">
    <location>
        <position position="76"/>
    </location>
</feature>
<dbReference type="AlphaFoldDB" id="A0A419SCD0"/>
<evidence type="ECO:0000256" key="7">
    <source>
        <dbReference type="HAMAP-Rule" id="MF_00120"/>
    </source>
</evidence>
<dbReference type="HAMAP" id="MF_00120">
    <property type="entry name" value="GatA"/>
    <property type="match status" value="1"/>
</dbReference>
<keyword evidence="3 7" id="KW-0436">Ligase</keyword>
<dbReference type="Gene3D" id="3.90.1300.10">
    <property type="entry name" value="Amidase signature (AS) domain"/>
    <property type="match status" value="1"/>
</dbReference>
<dbReference type="NCBIfam" id="TIGR00132">
    <property type="entry name" value="gatA"/>
    <property type="match status" value="1"/>
</dbReference>
<dbReference type="InterPro" id="IPR004412">
    <property type="entry name" value="GatA"/>
</dbReference>
<name>A0A419SCD0_9SPHI</name>
<keyword evidence="6 7" id="KW-0648">Protein biosynthesis</keyword>
<gene>
    <name evidence="7" type="primary">gatA</name>
    <name evidence="9" type="ORF">BCY91_00680</name>
</gene>
<dbReference type="InterPro" id="IPR000120">
    <property type="entry name" value="Amidase"/>
</dbReference>
<dbReference type="PANTHER" id="PTHR11895">
    <property type="entry name" value="TRANSAMIDASE"/>
    <property type="match status" value="1"/>
</dbReference>
<dbReference type="EC" id="6.3.5.7" evidence="7"/>
<evidence type="ECO:0000259" key="8">
    <source>
        <dbReference type="Pfam" id="PF01425"/>
    </source>
</evidence>
<feature type="domain" description="Amidase" evidence="8">
    <location>
        <begin position="23"/>
        <end position="467"/>
    </location>
</feature>
<feature type="active site" description="Acyl-ester intermediate" evidence="7">
    <location>
        <position position="175"/>
    </location>
</feature>
<keyword evidence="5 7" id="KW-0067">ATP-binding</keyword>
<keyword evidence="4 7" id="KW-0547">Nucleotide-binding</keyword>
<dbReference type="InterPro" id="IPR036928">
    <property type="entry name" value="AS_sf"/>
</dbReference>
<accession>A0A419SCD0</accession>
<evidence type="ECO:0000313" key="9">
    <source>
        <dbReference type="EMBL" id="RKD20458.1"/>
    </source>
</evidence>
<dbReference type="EMBL" id="MBTA01000001">
    <property type="protein sequence ID" value="RKD20458.1"/>
    <property type="molecule type" value="Genomic_DNA"/>
</dbReference>
<dbReference type="Proteomes" id="UP000283433">
    <property type="component" value="Unassembled WGS sequence"/>
</dbReference>
<protein>
    <recommendedName>
        <fullName evidence="2 7">Glutamyl-tRNA(Gln) amidotransferase subunit A</fullName>
        <shortName evidence="7">Glu-ADT subunit A</shortName>
        <ecNumber evidence="7">6.3.5.7</ecNumber>
    </recommendedName>
</protein>